<evidence type="ECO:0000256" key="1">
    <source>
        <dbReference type="SAM" id="MobiDB-lite"/>
    </source>
</evidence>
<dbReference type="EMBL" id="BAABME010000392">
    <property type="protein sequence ID" value="GAA0142386.1"/>
    <property type="molecule type" value="Genomic_DNA"/>
</dbReference>
<protein>
    <recommendedName>
        <fullName evidence="4">Retrotransposon gag domain-containing protein</fullName>
    </recommendedName>
</protein>
<comment type="caution">
    <text evidence="2">The sequence shown here is derived from an EMBL/GenBank/DDBJ whole genome shotgun (WGS) entry which is preliminary data.</text>
</comment>
<sequence length="241" mass="27471">MDIYGGIRTKEILGLAPFSPDIRGAIIPTGLKLATFTKFTGKTDPEEHIVEFQSQMSFHQPDNRVYCRAFPASLVGAALKWFNRLPASRKTWRKSTSGPISISGSRRWKRGPRRAKGKGWWKNTDGRALSHEEGVPWIGSGRLTGRIHGPTFQGEGGAFSRLEGNPKRRKEIKEGKIEYLTPLKTSGRNVFLEMEDRRLLPKPPRHLKIEIEKLIQPGQLKDYVHKETQSVNKRFDRLRSE</sequence>
<dbReference type="AlphaFoldDB" id="A0AAV3NVF4"/>
<accession>A0AAV3NVF4</accession>
<organism evidence="2 3">
    <name type="scientific">Lithospermum erythrorhizon</name>
    <name type="common">Purple gromwell</name>
    <name type="synonym">Lithospermum officinale var. erythrorhizon</name>
    <dbReference type="NCBI Taxonomy" id="34254"/>
    <lineage>
        <taxon>Eukaryota</taxon>
        <taxon>Viridiplantae</taxon>
        <taxon>Streptophyta</taxon>
        <taxon>Embryophyta</taxon>
        <taxon>Tracheophyta</taxon>
        <taxon>Spermatophyta</taxon>
        <taxon>Magnoliopsida</taxon>
        <taxon>eudicotyledons</taxon>
        <taxon>Gunneridae</taxon>
        <taxon>Pentapetalae</taxon>
        <taxon>asterids</taxon>
        <taxon>lamiids</taxon>
        <taxon>Boraginales</taxon>
        <taxon>Boraginaceae</taxon>
        <taxon>Boraginoideae</taxon>
        <taxon>Lithospermeae</taxon>
        <taxon>Lithospermum</taxon>
    </lineage>
</organism>
<feature type="compositionally biased region" description="Basic residues" evidence="1">
    <location>
        <begin position="106"/>
        <end position="119"/>
    </location>
</feature>
<evidence type="ECO:0000313" key="2">
    <source>
        <dbReference type="EMBL" id="GAA0142386.1"/>
    </source>
</evidence>
<reference evidence="2 3" key="1">
    <citation type="submission" date="2024-01" db="EMBL/GenBank/DDBJ databases">
        <title>The complete chloroplast genome sequence of Lithospermum erythrorhizon: insights into the phylogenetic relationship among Boraginaceae species and the maternal lineages of purple gromwells.</title>
        <authorList>
            <person name="Okada T."/>
            <person name="Watanabe K."/>
        </authorList>
    </citation>
    <scope>NUCLEOTIDE SEQUENCE [LARGE SCALE GENOMIC DNA]</scope>
</reference>
<feature type="region of interest" description="Disordered" evidence="1">
    <location>
        <begin position="93"/>
        <end position="125"/>
    </location>
</feature>
<gene>
    <name evidence="2" type="ORF">LIER_03294</name>
</gene>
<evidence type="ECO:0008006" key="4">
    <source>
        <dbReference type="Google" id="ProtNLM"/>
    </source>
</evidence>
<dbReference type="PANTHER" id="PTHR33223">
    <property type="entry name" value="CCHC-TYPE DOMAIN-CONTAINING PROTEIN"/>
    <property type="match status" value="1"/>
</dbReference>
<keyword evidence="3" id="KW-1185">Reference proteome</keyword>
<evidence type="ECO:0000313" key="3">
    <source>
        <dbReference type="Proteomes" id="UP001454036"/>
    </source>
</evidence>
<feature type="compositionally biased region" description="Polar residues" evidence="1">
    <location>
        <begin position="94"/>
        <end position="104"/>
    </location>
</feature>
<dbReference type="PANTHER" id="PTHR33223:SF10">
    <property type="entry name" value="AMINOTRANSFERASE-LIKE PLANT MOBILE DOMAIN-CONTAINING PROTEIN"/>
    <property type="match status" value="1"/>
</dbReference>
<proteinExistence type="predicted"/>
<name>A0AAV3NVF4_LITER</name>
<dbReference type="Proteomes" id="UP001454036">
    <property type="component" value="Unassembled WGS sequence"/>
</dbReference>